<organism evidence="1 2">
    <name type="scientific">Pistacia atlantica</name>
    <dbReference type="NCBI Taxonomy" id="434234"/>
    <lineage>
        <taxon>Eukaryota</taxon>
        <taxon>Viridiplantae</taxon>
        <taxon>Streptophyta</taxon>
        <taxon>Embryophyta</taxon>
        <taxon>Tracheophyta</taxon>
        <taxon>Spermatophyta</taxon>
        <taxon>Magnoliopsida</taxon>
        <taxon>eudicotyledons</taxon>
        <taxon>Gunneridae</taxon>
        <taxon>Pentapetalae</taxon>
        <taxon>rosids</taxon>
        <taxon>malvids</taxon>
        <taxon>Sapindales</taxon>
        <taxon>Anacardiaceae</taxon>
        <taxon>Pistacia</taxon>
    </lineage>
</organism>
<gene>
    <name evidence="1" type="ORF">Patl1_15040</name>
</gene>
<proteinExistence type="predicted"/>
<keyword evidence="2" id="KW-1185">Reference proteome</keyword>
<accession>A0ACC1BAT4</accession>
<dbReference type="EMBL" id="CM047902">
    <property type="protein sequence ID" value="KAJ0096027.1"/>
    <property type="molecule type" value="Genomic_DNA"/>
</dbReference>
<sequence length="401" mass="45884">MMKSPQSQSQNAIVSSFTKLFNVQLHILNLLSLFLFFGCGLILGIILSFSLKDFSFNLHITQFSQLTSSSSPSLQSESVSSSGGGGFSRVGLREYLKPPNVTHDMEDQELLWRASMSPKIQEYPFERVPKVAFLFLARGPVLLAPLWEKFFKGYEELYSIYVHSSPSFNESEGEPPGSAFHGRRIPSKNVGWGDVNMVEAERRLLANALLDFSNERFVLLSESCIPLFNFTTIYSYLMNSTQNFVELYDLEGPVGRGRYSPEMGPKISIDQWRKGSQWFQIDRDLAIEIVSDKTYFPLFQNYCKGNCYADEHYLPTFVYMKFAEKNANRTLTWVDWSYGGPHPRRFIRSGVTVEFLKKLRNGYSCEYNGNSTNICYLFARKFLPNTLDRLLRSAPTVLHIS</sequence>
<evidence type="ECO:0000313" key="1">
    <source>
        <dbReference type="EMBL" id="KAJ0096027.1"/>
    </source>
</evidence>
<protein>
    <submittedName>
        <fullName evidence="1">Uncharacterized protein</fullName>
    </submittedName>
</protein>
<dbReference type="Proteomes" id="UP001164250">
    <property type="component" value="Chromosome 6"/>
</dbReference>
<reference evidence="2" key="1">
    <citation type="journal article" date="2023" name="G3 (Bethesda)">
        <title>Genome assembly and association tests identify interacting loci associated with vigor, precocity, and sex in interspecific pistachio rootstocks.</title>
        <authorList>
            <person name="Palmer W."/>
            <person name="Jacygrad E."/>
            <person name="Sagayaradj S."/>
            <person name="Cavanaugh K."/>
            <person name="Han R."/>
            <person name="Bertier L."/>
            <person name="Beede B."/>
            <person name="Kafkas S."/>
            <person name="Golino D."/>
            <person name="Preece J."/>
            <person name="Michelmore R."/>
        </authorList>
    </citation>
    <scope>NUCLEOTIDE SEQUENCE [LARGE SCALE GENOMIC DNA]</scope>
</reference>
<evidence type="ECO:0000313" key="2">
    <source>
        <dbReference type="Proteomes" id="UP001164250"/>
    </source>
</evidence>
<comment type="caution">
    <text evidence="1">The sequence shown here is derived from an EMBL/GenBank/DDBJ whole genome shotgun (WGS) entry which is preliminary data.</text>
</comment>
<name>A0ACC1BAT4_9ROSI</name>